<proteinExistence type="predicted"/>
<keyword evidence="2" id="KW-0732">Signal</keyword>
<feature type="compositionally biased region" description="Low complexity" evidence="1">
    <location>
        <begin position="255"/>
        <end position="273"/>
    </location>
</feature>
<dbReference type="AlphaFoldDB" id="A0A4R5TZ04"/>
<evidence type="ECO:0000259" key="3">
    <source>
        <dbReference type="SMART" id="SM00894"/>
    </source>
</evidence>
<accession>A0A4R5TZ04</accession>
<keyword evidence="5" id="KW-1185">Reference proteome</keyword>
<comment type="caution">
    <text evidence="4">The sequence shown here is derived from an EMBL/GenBank/DDBJ whole genome shotgun (WGS) entry which is preliminary data.</text>
</comment>
<organism evidence="4 5">
    <name type="scientific">Arthrobacter crusticola</name>
    <dbReference type="NCBI Taxonomy" id="2547960"/>
    <lineage>
        <taxon>Bacteria</taxon>
        <taxon>Bacillati</taxon>
        <taxon>Actinomycetota</taxon>
        <taxon>Actinomycetes</taxon>
        <taxon>Micrococcales</taxon>
        <taxon>Micrococcaceae</taxon>
        <taxon>Arthrobacter</taxon>
    </lineage>
</organism>
<feature type="chain" id="PRO_5038437226" evidence="2">
    <location>
        <begin position="21"/>
        <end position="325"/>
    </location>
</feature>
<evidence type="ECO:0000313" key="5">
    <source>
        <dbReference type="Proteomes" id="UP000295411"/>
    </source>
</evidence>
<dbReference type="PROSITE" id="PS51257">
    <property type="entry name" value="PROKAR_LIPOPROTEIN"/>
    <property type="match status" value="1"/>
</dbReference>
<dbReference type="OrthoDB" id="5196645at2"/>
<evidence type="ECO:0000256" key="1">
    <source>
        <dbReference type="SAM" id="MobiDB-lite"/>
    </source>
</evidence>
<dbReference type="InterPro" id="IPR011089">
    <property type="entry name" value="GmrSD_C"/>
</dbReference>
<evidence type="ECO:0000256" key="2">
    <source>
        <dbReference type="SAM" id="SignalP"/>
    </source>
</evidence>
<dbReference type="SMART" id="SM00894">
    <property type="entry name" value="Excalibur"/>
    <property type="match status" value="1"/>
</dbReference>
<dbReference type="PANTHER" id="PTHR24094:SF15">
    <property type="entry name" value="AMP-DEPENDENT SYNTHETASE_LIGASE DOMAIN-CONTAINING PROTEIN-RELATED"/>
    <property type="match status" value="1"/>
</dbReference>
<feature type="signal peptide" evidence="2">
    <location>
        <begin position="1"/>
        <end position="20"/>
    </location>
</feature>
<dbReference type="Pfam" id="PF07510">
    <property type="entry name" value="GmrSD_C"/>
    <property type="match status" value="1"/>
</dbReference>
<name>A0A4R5TZ04_9MICC</name>
<dbReference type="EMBL" id="SMTK01000002">
    <property type="protein sequence ID" value="TDK26401.1"/>
    <property type="molecule type" value="Genomic_DNA"/>
</dbReference>
<reference evidence="4 5" key="1">
    <citation type="submission" date="2019-03" db="EMBL/GenBank/DDBJ databases">
        <title>Arthrobacter sp. nov., an bacterium isolated from biocrust in Mu Us Desert.</title>
        <authorList>
            <person name="Lixiong L."/>
        </authorList>
    </citation>
    <scope>NUCLEOTIDE SEQUENCE [LARGE SCALE GENOMIC DNA]</scope>
    <source>
        <strain evidence="4 5">SLN-3</strain>
    </source>
</reference>
<dbReference type="RefSeq" id="WP_133402764.1">
    <property type="nucleotide sequence ID" value="NZ_SMTK01000002.1"/>
</dbReference>
<dbReference type="Pfam" id="PF05901">
    <property type="entry name" value="Excalibur"/>
    <property type="match status" value="1"/>
</dbReference>
<dbReference type="InterPro" id="IPR008613">
    <property type="entry name" value="Excalibur_Ca-bd_domain"/>
</dbReference>
<feature type="domain" description="Excalibur calcium-binding" evidence="3">
    <location>
        <begin position="288"/>
        <end position="324"/>
    </location>
</feature>
<evidence type="ECO:0000313" key="4">
    <source>
        <dbReference type="EMBL" id="TDK26401.1"/>
    </source>
</evidence>
<dbReference type="PANTHER" id="PTHR24094">
    <property type="entry name" value="SECRETED PROTEIN"/>
    <property type="match status" value="1"/>
</dbReference>
<feature type="region of interest" description="Disordered" evidence="1">
    <location>
        <begin position="28"/>
        <end position="68"/>
    </location>
</feature>
<feature type="region of interest" description="Disordered" evidence="1">
    <location>
        <begin position="300"/>
        <end position="325"/>
    </location>
</feature>
<gene>
    <name evidence="4" type="ORF">E2F48_04150</name>
</gene>
<dbReference type="Proteomes" id="UP000295411">
    <property type="component" value="Unassembled WGS sequence"/>
</dbReference>
<feature type="region of interest" description="Disordered" evidence="1">
    <location>
        <begin position="246"/>
        <end position="288"/>
    </location>
</feature>
<protein>
    <submittedName>
        <fullName evidence="4">DUF1524 domain-containing protein</fullName>
    </submittedName>
</protein>
<sequence>MHLRTTRAAILLGAALAAGAVGCSPALQGAPAPAPSAAAAPSPTPTGGESDGPTAPGAPAAPMPPAGTALAGLEALPVKGRAPKTGYDREKFGPAWADVDRNGCDTRNDILATNLSEESFKPGTRDCVVQAGVLEDPYTAATITFVKGGEALVDIDHVVALGNAWATGAQQLSDQDRLHFANDPLNLLAVDGPANRQKGDADAATWLPPNTSFRCAYVARQTAVKLKYRLWVTAAERGAIERILRSCPGQPLPDATTAPPAGAAGEPGETAPTGPGGGGSVPPAGKVTYGSCSDVEAAGAAPITPADPGWDASFDRDGDGIGCQS</sequence>